<name>A0ACC1MBH6_9HYPO</name>
<keyword evidence="2" id="KW-1185">Reference proteome</keyword>
<evidence type="ECO:0000313" key="2">
    <source>
        <dbReference type="Proteomes" id="UP001143910"/>
    </source>
</evidence>
<reference evidence="1" key="1">
    <citation type="submission" date="2022-08" db="EMBL/GenBank/DDBJ databases">
        <title>Genome Sequence of Lecanicillium fungicola.</title>
        <authorList>
            <person name="Buettner E."/>
        </authorList>
    </citation>
    <scope>NUCLEOTIDE SEQUENCE</scope>
    <source>
        <strain evidence="1">Babe33</strain>
    </source>
</reference>
<evidence type="ECO:0000313" key="1">
    <source>
        <dbReference type="EMBL" id="KAJ2956742.1"/>
    </source>
</evidence>
<sequence length="119" mass="12492">MPYQGVSGSMLASTVLDPNNAWIALSGDKDSNPVTANQTFTLPKQGAGGDNGQLPALCRGVPGAFLNNGGWDGSLNDGSYAPAGKYRLIVRALRVFGNPNKDSDWDTAISPGFKIKYST</sequence>
<protein>
    <submittedName>
        <fullName evidence="1">Uncharacterized protein</fullName>
    </submittedName>
</protein>
<dbReference type="Proteomes" id="UP001143910">
    <property type="component" value="Unassembled WGS sequence"/>
</dbReference>
<dbReference type="EMBL" id="JANJQO010003717">
    <property type="protein sequence ID" value="KAJ2956742.1"/>
    <property type="molecule type" value="Genomic_DNA"/>
</dbReference>
<accession>A0ACC1MBH6</accession>
<organism evidence="1 2">
    <name type="scientific">Zarea fungicola</name>
    <dbReference type="NCBI Taxonomy" id="93591"/>
    <lineage>
        <taxon>Eukaryota</taxon>
        <taxon>Fungi</taxon>
        <taxon>Dikarya</taxon>
        <taxon>Ascomycota</taxon>
        <taxon>Pezizomycotina</taxon>
        <taxon>Sordariomycetes</taxon>
        <taxon>Hypocreomycetidae</taxon>
        <taxon>Hypocreales</taxon>
        <taxon>Cordycipitaceae</taxon>
        <taxon>Zarea</taxon>
    </lineage>
</organism>
<gene>
    <name evidence="1" type="ORF">NQ176_g11300</name>
</gene>
<comment type="caution">
    <text evidence="1">The sequence shown here is derived from an EMBL/GenBank/DDBJ whole genome shotgun (WGS) entry which is preliminary data.</text>
</comment>
<proteinExistence type="predicted"/>